<keyword evidence="3" id="KW-1185">Reference proteome</keyword>
<proteinExistence type="predicted"/>
<dbReference type="AlphaFoldDB" id="A0A4C1VDY4"/>
<dbReference type="OrthoDB" id="7432684at2759"/>
<evidence type="ECO:0000313" key="2">
    <source>
        <dbReference type="EMBL" id="GBP37071.1"/>
    </source>
</evidence>
<sequence length="150" mass="16623">MWERIVLISRKRSGKSNPQKIASISRASLREMSQRHGNLYDASTCLTSASAPARPPADDLRCGVMQFLTVNFLIMFDVVFIFFLFLIAVTCVMNYMPGRRPPEDDVTGDVIPPPPLFDDDADEPGSRDTYVIIPPVESAKAKPACPVHVV</sequence>
<dbReference type="EMBL" id="BGZK01000328">
    <property type="protein sequence ID" value="GBP37071.1"/>
    <property type="molecule type" value="Genomic_DNA"/>
</dbReference>
<evidence type="ECO:0000313" key="3">
    <source>
        <dbReference type="Proteomes" id="UP000299102"/>
    </source>
</evidence>
<comment type="caution">
    <text evidence="2">The sequence shown here is derived from an EMBL/GenBank/DDBJ whole genome shotgun (WGS) entry which is preliminary data.</text>
</comment>
<keyword evidence="1" id="KW-0472">Membrane</keyword>
<dbReference type="Proteomes" id="UP000299102">
    <property type="component" value="Unassembled WGS sequence"/>
</dbReference>
<keyword evidence="1" id="KW-1133">Transmembrane helix</keyword>
<reference evidence="2 3" key="1">
    <citation type="journal article" date="2019" name="Commun. Biol.">
        <title>The bagworm genome reveals a unique fibroin gene that provides high tensile strength.</title>
        <authorList>
            <person name="Kono N."/>
            <person name="Nakamura H."/>
            <person name="Ohtoshi R."/>
            <person name="Tomita M."/>
            <person name="Numata K."/>
            <person name="Arakawa K."/>
        </authorList>
    </citation>
    <scope>NUCLEOTIDE SEQUENCE [LARGE SCALE GENOMIC DNA]</scope>
</reference>
<name>A0A4C1VDY4_EUMVA</name>
<organism evidence="2 3">
    <name type="scientific">Eumeta variegata</name>
    <name type="common">Bagworm moth</name>
    <name type="synonym">Eumeta japonica</name>
    <dbReference type="NCBI Taxonomy" id="151549"/>
    <lineage>
        <taxon>Eukaryota</taxon>
        <taxon>Metazoa</taxon>
        <taxon>Ecdysozoa</taxon>
        <taxon>Arthropoda</taxon>
        <taxon>Hexapoda</taxon>
        <taxon>Insecta</taxon>
        <taxon>Pterygota</taxon>
        <taxon>Neoptera</taxon>
        <taxon>Endopterygota</taxon>
        <taxon>Lepidoptera</taxon>
        <taxon>Glossata</taxon>
        <taxon>Ditrysia</taxon>
        <taxon>Tineoidea</taxon>
        <taxon>Psychidae</taxon>
        <taxon>Oiketicinae</taxon>
        <taxon>Eumeta</taxon>
    </lineage>
</organism>
<protein>
    <recommendedName>
        <fullName evidence="4">Transmembrane protein</fullName>
    </recommendedName>
</protein>
<keyword evidence="1" id="KW-0812">Transmembrane</keyword>
<feature type="transmembrane region" description="Helical" evidence="1">
    <location>
        <begin position="72"/>
        <end position="93"/>
    </location>
</feature>
<evidence type="ECO:0008006" key="4">
    <source>
        <dbReference type="Google" id="ProtNLM"/>
    </source>
</evidence>
<gene>
    <name evidence="2" type="ORF">EVAR_19200_1</name>
</gene>
<accession>A0A4C1VDY4</accession>
<evidence type="ECO:0000256" key="1">
    <source>
        <dbReference type="SAM" id="Phobius"/>
    </source>
</evidence>